<dbReference type="Proteomes" id="UP001234297">
    <property type="component" value="Chromosome 10"/>
</dbReference>
<sequence length="200" mass="22233">MRPRSELESRAQTRPRSKLQVQLDFTFKERKKDPALCLDIPLEIFDQKEDALLISGGLNIRSSLPLSQSHAQQLSFSPSIVILLPLHRCASRPTPWKRRCKSQRAERPSSLPLSQSRARQLSSSLSIAILLPPHRCASIPTALPPPAASNSLPLTIAAPPFLPHRSSIPPHRSRNPLNPFGFLFSAFCCFGHAMMGPLYC</sequence>
<reference evidence="1 2" key="1">
    <citation type="journal article" date="2022" name="Hortic Res">
        <title>A haplotype resolved chromosomal level avocado genome allows analysis of novel avocado genes.</title>
        <authorList>
            <person name="Nath O."/>
            <person name="Fletcher S.J."/>
            <person name="Hayward A."/>
            <person name="Shaw L.M."/>
            <person name="Masouleh A.K."/>
            <person name="Furtado A."/>
            <person name="Henry R.J."/>
            <person name="Mitter N."/>
        </authorList>
    </citation>
    <scope>NUCLEOTIDE SEQUENCE [LARGE SCALE GENOMIC DNA]</scope>
    <source>
        <strain evidence="2">cv. Hass</strain>
    </source>
</reference>
<gene>
    <name evidence="1" type="ORF">MRB53_030396</name>
</gene>
<dbReference type="EMBL" id="CM056818">
    <property type="protein sequence ID" value="KAJ8621867.1"/>
    <property type="molecule type" value="Genomic_DNA"/>
</dbReference>
<name>A0ACC2KL61_PERAE</name>
<evidence type="ECO:0000313" key="2">
    <source>
        <dbReference type="Proteomes" id="UP001234297"/>
    </source>
</evidence>
<comment type="caution">
    <text evidence="1">The sequence shown here is derived from an EMBL/GenBank/DDBJ whole genome shotgun (WGS) entry which is preliminary data.</text>
</comment>
<protein>
    <submittedName>
        <fullName evidence="1">Uncharacterized protein</fullName>
    </submittedName>
</protein>
<accession>A0ACC2KL61</accession>
<keyword evidence="2" id="KW-1185">Reference proteome</keyword>
<organism evidence="1 2">
    <name type="scientific">Persea americana</name>
    <name type="common">Avocado</name>
    <dbReference type="NCBI Taxonomy" id="3435"/>
    <lineage>
        <taxon>Eukaryota</taxon>
        <taxon>Viridiplantae</taxon>
        <taxon>Streptophyta</taxon>
        <taxon>Embryophyta</taxon>
        <taxon>Tracheophyta</taxon>
        <taxon>Spermatophyta</taxon>
        <taxon>Magnoliopsida</taxon>
        <taxon>Magnoliidae</taxon>
        <taxon>Laurales</taxon>
        <taxon>Lauraceae</taxon>
        <taxon>Persea</taxon>
    </lineage>
</organism>
<evidence type="ECO:0000313" key="1">
    <source>
        <dbReference type="EMBL" id="KAJ8621867.1"/>
    </source>
</evidence>
<proteinExistence type="predicted"/>